<keyword evidence="2" id="KW-0812">Transmembrane</keyword>
<sequence>MPSSYSLYRDRPSWGTNQNIRDPFAFRFDLPPPAPSFQPQPSWNGLDFYSAHAADSNPDPSFFNMAWNGANYRDGGVGINEARHWHTRVYGGLGNLNKLLPEELGHAAAYEAYRKWMHHSSMREPLSAEPERQREALIALAIAETTLLLQYTARGNDFYTRRSAAESAAATASQIFFWSRDHDDYDADFYQGRGRSYGSYGSSSSYGDPYAYDADVMYSRRRPRSRSRAGSRSPAYPHPFMDDRSSVSSFPIIPNGSSYGSSFDSSHGSNYGGFPMNTSGLPVRGRSMSIMGPAPYGDTMQYPGMPYPYTAAQPQTQYMHPGGMIPPQQGQSAGSDVFSRNSQPRSSNRLVLTLIALTRTAPVAHSRRNPIESNAKNVVLPVRLGVFIISILGTGLGGLLAVAGIVQLKNLGDVPMKEKWPYIVQIVVYALYAMVSVQAFFGATCRKLSLIRSYAIILAIHLIFSIASGGYSLYHYFQDSPNVVADCINGSTDDAMIETCKQGEDVVKGVMVGVFIFVWIMELWGIFIVREYGYQLEEEIALRAKGGPW</sequence>
<dbReference type="AlphaFoldDB" id="A0AA38JDX1"/>
<keyword evidence="2" id="KW-1133">Transmembrane helix</keyword>
<evidence type="ECO:0000256" key="1">
    <source>
        <dbReference type="SAM" id="MobiDB-lite"/>
    </source>
</evidence>
<dbReference type="Proteomes" id="UP001176059">
    <property type="component" value="Unassembled WGS sequence"/>
</dbReference>
<dbReference type="EMBL" id="JANVFO010000048">
    <property type="protein sequence ID" value="KAJ3724941.1"/>
    <property type="molecule type" value="Genomic_DNA"/>
</dbReference>
<reference evidence="3" key="2">
    <citation type="journal article" date="2023" name="Proc. Natl. Acad. Sci. U.S.A.">
        <title>A global phylogenomic analysis of the shiitake genus Lentinula.</title>
        <authorList>
            <person name="Sierra-Patev S."/>
            <person name="Min B."/>
            <person name="Naranjo-Ortiz M."/>
            <person name="Looney B."/>
            <person name="Konkel Z."/>
            <person name="Slot J.C."/>
            <person name="Sakamoto Y."/>
            <person name="Steenwyk J.L."/>
            <person name="Rokas A."/>
            <person name="Carro J."/>
            <person name="Camarero S."/>
            <person name="Ferreira P."/>
            <person name="Molpeceres G."/>
            <person name="Ruiz-Duenas F.J."/>
            <person name="Serrano A."/>
            <person name="Henrissat B."/>
            <person name="Drula E."/>
            <person name="Hughes K.W."/>
            <person name="Mata J.L."/>
            <person name="Ishikawa N.K."/>
            <person name="Vargas-Isla R."/>
            <person name="Ushijima S."/>
            <person name="Smith C.A."/>
            <person name="Donoghue J."/>
            <person name="Ahrendt S."/>
            <person name="Andreopoulos W."/>
            <person name="He G."/>
            <person name="LaButti K."/>
            <person name="Lipzen A."/>
            <person name="Ng V."/>
            <person name="Riley R."/>
            <person name="Sandor L."/>
            <person name="Barry K."/>
            <person name="Martinez A.T."/>
            <person name="Xiao Y."/>
            <person name="Gibbons J.G."/>
            <person name="Terashima K."/>
            <person name="Grigoriev I.V."/>
            <person name="Hibbett D."/>
        </authorList>
    </citation>
    <scope>NUCLEOTIDE SEQUENCE</scope>
    <source>
        <strain evidence="3">ET3784</strain>
    </source>
</reference>
<name>A0AA38JDX1_9AGAR</name>
<accession>A0AA38JDX1</accession>
<comment type="caution">
    <text evidence="3">The sequence shown here is derived from an EMBL/GenBank/DDBJ whole genome shotgun (WGS) entry which is preliminary data.</text>
</comment>
<feature type="region of interest" description="Disordered" evidence="1">
    <location>
        <begin position="221"/>
        <end position="242"/>
    </location>
</feature>
<gene>
    <name evidence="3" type="ORF">DFJ43DRAFT_1140550</name>
</gene>
<feature type="transmembrane region" description="Helical" evidence="2">
    <location>
        <begin position="453"/>
        <end position="474"/>
    </location>
</feature>
<protein>
    <submittedName>
        <fullName evidence="3">Uncharacterized protein</fullName>
    </submittedName>
</protein>
<evidence type="ECO:0000313" key="4">
    <source>
        <dbReference type="Proteomes" id="UP001176059"/>
    </source>
</evidence>
<organism evidence="3 4">
    <name type="scientific">Lentinula guzmanii</name>
    <dbReference type="NCBI Taxonomy" id="2804957"/>
    <lineage>
        <taxon>Eukaryota</taxon>
        <taxon>Fungi</taxon>
        <taxon>Dikarya</taxon>
        <taxon>Basidiomycota</taxon>
        <taxon>Agaricomycotina</taxon>
        <taxon>Agaricomycetes</taxon>
        <taxon>Agaricomycetidae</taxon>
        <taxon>Agaricales</taxon>
        <taxon>Marasmiineae</taxon>
        <taxon>Omphalotaceae</taxon>
        <taxon>Lentinula</taxon>
    </lineage>
</organism>
<feature type="transmembrane region" description="Helical" evidence="2">
    <location>
        <begin position="510"/>
        <end position="529"/>
    </location>
</feature>
<keyword evidence="2" id="KW-0472">Membrane</keyword>
<evidence type="ECO:0000256" key="2">
    <source>
        <dbReference type="SAM" id="Phobius"/>
    </source>
</evidence>
<evidence type="ECO:0000313" key="3">
    <source>
        <dbReference type="EMBL" id="KAJ3724941.1"/>
    </source>
</evidence>
<reference evidence="3" key="1">
    <citation type="submission" date="2022-08" db="EMBL/GenBank/DDBJ databases">
        <authorList>
            <consortium name="DOE Joint Genome Institute"/>
            <person name="Min B."/>
            <person name="Sierra-Patev S."/>
            <person name="Naranjo-Ortiz M."/>
            <person name="Looney B."/>
            <person name="Konkel Z."/>
            <person name="Slot J.C."/>
            <person name="Sakamoto Y."/>
            <person name="Steenwyk J.L."/>
            <person name="Rokas A."/>
            <person name="Carro J."/>
            <person name="Camarero S."/>
            <person name="Ferreira P."/>
            <person name="Molpeceres G."/>
            <person name="Ruiz-duenas F.J."/>
            <person name="Serrano A."/>
            <person name="Henrissat B."/>
            <person name="Drula E."/>
            <person name="Hughes K.W."/>
            <person name="Mata J.L."/>
            <person name="Ishikawa N.K."/>
            <person name="Vargas-Isla R."/>
            <person name="Ushijima S."/>
            <person name="Smith C.A."/>
            <person name="Ahrendt S."/>
            <person name="Andreopoulos W."/>
            <person name="He G."/>
            <person name="LaButti K."/>
            <person name="Lipzen A."/>
            <person name="Ng V."/>
            <person name="Riley R."/>
            <person name="Sandor L."/>
            <person name="Barry K."/>
            <person name="Martinez A.T."/>
            <person name="Xiao Y."/>
            <person name="Gibbons J.G."/>
            <person name="Terashima K."/>
            <person name="Hibbett D.S."/>
            <person name="Grigoriev I.V."/>
        </authorList>
    </citation>
    <scope>NUCLEOTIDE SEQUENCE</scope>
    <source>
        <strain evidence="3">ET3784</strain>
    </source>
</reference>
<feature type="transmembrane region" description="Helical" evidence="2">
    <location>
        <begin position="384"/>
        <end position="408"/>
    </location>
</feature>
<feature type="transmembrane region" description="Helical" evidence="2">
    <location>
        <begin position="420"/>
        <end position="441"/>
    </location>
</feature>
<keyword evidence="4" id="KW-1185">Reference proteome</keyword>
<proteinExistence type="predicted"/>